<proteinExistence type="predicted"/>
<keyword evidence="1" id="KW-0472">Membrane</keyword>
<reference evidence="2 3" key="1">
    <citation type="submission" date="2019-05" db="EMBL/GenBank/DDBJ databases">
        <authorList>
            <person name="Schori C."/>
            <person name="Ahrens C."/>
        </authorList>
    </citation>
    <scope>NUCLEOTIDE SEQUENCE [LARGE SCALE GENOMIC DNA]</scope>
    <source>
        <strain evidence="2 3">DSM 10702</strain>
    </source>
</reference>
<feature type="transmembrane region" description="Helical" evidence="1">
    <location>
        <begin position="80"/>
        <end position="99"/>
    </location>
</feature>
<evidence type="ECO:0000313" key="3">
    <source>
        <dbReference type="Proteomes" id="UP000515243"/>
    </source>
</evidence>
<evidence type="ECO:0000256" key="1">
    <source>
        <dbReference type="SAM" id="Phobius"/>
    </source>
</evidence>
<dbReference type="EMBL" id="CP040626">
    <property type="protein sequence ID" value="QMW91819.1"/>
    <property type="molecule type" value="Genomic_DNA"/>
</dbReference>
<dbReference type="GeneID" id="92945062"/>
<accession>A0AAP9RFU1</accession>
<gene>
    <name evidence="2" type="ORF">FF104_12820</name>
</gene>
<keyword evidence="1" id="KW-0812">Transmembrane</keyword>
<dbReference type="AlphaFoldDB" id="A0AAP9RFU1"/>
<dbReference type="Proteomes" id="UP000515243">
    <property type="component" value="Chromosome 1"/>
</dbReference>
<name>A0AAP9RFU1_CLOBU</name>
<sequence>MDAIIVAIIFSVPGIIVTKIDKRLNPKSFEDTSEYEKTIMAIPISAIILIMNVLLMNLISKEKIYSINTLLKMMNNFSFLAGYMFLTTFTCLAVFFIKIKLVEPLLLKIINRFKEKYNMPTESKYPSEWEKIFENDDEPVNDMFISIEKDGKTITQGLLAGYSPPNQKNRDISLIGTKEFKEYLSNDYRLDDDKKLVDIIKREYYDFNTGILIKIYDNNKLLSYFKSQEDN</sequence>
<feature type="transmembrane region" description="Helical" evidence="1">
    <location>
        <begin position="38"/>
        <end position="59"/>
    </location>
</feature>
<keyword evidence="1" id="KW-1133">Transmembrane helix</keyword>
<organism evidence="2 3">
    <name type="scientific">Clostridium butyricum</name>
    <dbReference type="NCBI Taxonomy" id="1492"/>
    <lineage>
        <taxon>Bacteria</taxon>
        <taxon>Bacillati</taxon>
        <taxon>Bacillota</taxon>
        <taxon>Clostridia</taxon>
        <taxon>Eubacteriales</taxon>
        <taxon>Clostridiaceae</taxon>
        <taxon>Clostridium</taxon>
    </lineage>
</organism>
<evidence type="ECO:0000313" key="2">
    <source>
        <dbReference type="EMBL" id="QMW91819.1"/>
    </source>
</evidence>
<protein>
    <submittedName>
        <fullName evidence="2">Uncharacterized protein</fullName>
    </submittedName>
</protein>
<dbReference type="RefSeq" id="WP_035762807.1">
    <property type="nucleotide sequence ID" value="NZ_AP019716.1"/>
</dbReference>